<accession>A0A7K1UFJ3</accession>
<dbReference type="Proteomes" id="UP000460157">
    <property type="component" value="Unassembled WGS sequence"/>
</dbReference>
<name>A0A7K1UFJ3_9MICC</name>
<keyword evidence="1" id="KW-0677">Repeat</keyword>
<proteinExistence type="predicted"/>
<evidence type="ECO:0000256" key="1">
    <source>
        <dbReference type="ARBA" id="ARBA00022737"/>
    </source>
</evidence>
<dbReference type="OrthoDB" id="306540at2"/>
<dbReference type="AlphaFoldDB" id="A0A7K1UFJ3"/>
<dbReference type="RefSeq" id="WP_157320878.1">
    <property type="nucleotide sequence ID" value="NZ_BMFX01000031.1"/>
</dbReference>
<organism evidence="4 5">
    <name type="scientific">Nesterenkonia alkaliphila</name>
    <dbReference type="NCBI Taxonomy" id="1463631"/>
    <lineage>
        <taxon>Bacteria</taxon>
        <taxon>Bacillati</taxon>
        <taxon>Actinomycetota</taxon>
        <taxon>Actinomycetes</taxon>
        <taxon>Micrococcales</taxon>
        <taxon>Micrococcaceae</taxon>
        <taxon>Nesterenkonia</taxon>
    </lineage>
</organism>
<dbReference type="InterPro" id="IPR036770">
    <property type="entry name" value="Ankyrin_rpt-contain_sf"/>
</dbReference>
<keyword evidence="5" id="KW-1185">Reference proteome</keyword>
<protein>
    <submittedName>
        <fullName evidence="4">Ankyrin repeat domain-containing protein</fullName>
    </submittedName>
</protein>
<evidence type="ECO:0000313" key="4">
    <source>
        <dbReference type="EMBL" id="MVT25146.1"/>
    </source>
</evidence>
<dbReference type="Pfam" id="PF12796">
    <property type="entry name" value="Ank_2"/>
    <property type="match status" value="1"/>
</dbReference>
<gene>
    <name evidence="4" type="ORF">GNZ21_02000</name>
</gene>
<evidence type="ECO:0000256" key="2">
    <source>
        <dbReference type="ARBA" id="ARBA00023043"/>
    </source>
</evidence>
<dbReference type="SUPFAM" id="SSF48403">
    <property type="entry name" value="Ankyrin repeat"/>
    <property type="match status" value="1"/>
</dbReference>
<dbReference type="PANTHER" id="PTHR24171">
    <property type="entry name" value="ANKYRIN REPEAT DOMAIN-CONTAINING PROTEIN 39-RELATED"/>
    <property type="match status" value="1"/>
</dbReference>
<keyword evidence="2 3" id="KW-0040">ANK repeat</keyword>
<evidence type="ECO:0000256" key="3">
    <source>
        <dbReference type="PROSITE-ProRule" id="PRU00023"/>
    </source>
</evidence>
<feature type="repeat" description="ANK" evidence="3">
    <location>
        <begin position="49"/>
        <end position="81"/>
    </location>
</feature>
<dbReference type="SMART" id="SM00248">
    <property type="entry name" value="ANK"/>
    <property type="match status" value="2"/>
</dbReference>
<reference evidence="4 5" key="1">
    <citation type="submission" date="2019-12" db="EMBL/GenBank/DDBJ databases">
        <title>Nesterenkonia muleiensis sp. nov., a novel actinobacterium isolated from sap of Populus euphratica.</title>
        <authorList>
            <person name="Wang R."/>
        </authorList>
    </citation>
    <scope>NUCLEOTIDE SEQUENCE [LARGE SCALE GENOMIC DNA]</scope>
    <source>
        <strain evidence="4 5">F10</strain>
    </source>
</reference>
<evidence type="ECO:0000313" key="5">
    <source>
        <dbReference type="Proteomes" id="UP000460157"/>
    </source>
</evidence>
<dbReference type="Gene3D" id="1.25.40.20">
    <property type="entry name" value="Ankyrin repeat-containing domain"/>
    <property type="match status" value="1"/>
</dbReference>
<comment type="caution">
    <text evidence="4">The sequence shown here is derived from an EMBL/GenBank/DDBJ whole genome shotgun (WGS) entry which is preliminary data.</text>
</comment>
<dbReference type="InterPro" id="IPR002110">
    <property type="entry name" value="Ankyrin_rpt"/>
</dbReference>
<dbReference type="EMBL" id="WRPM01000012">
    <property type="protein sequence ID" value="MVT25146.1"/>
    <property type="molecule type" value="Genomic_DNA"/>
</dbReference>
<sequence length="142" mass="15471">MAEQYSAAGLTDEQQELLAAMFDLAREGEMEKLLAFIDQGIPADLSNDQADTLLILAAYNEHAGLVRALLERRADPNLVNARGQTALSCAVFRQQHETVRLLLRAGADPDLGEQSAHAVIEMFNLDAMRALLAEHTAAEPES</sequence>
<dbReference type="PROSITE" id="PS50297">
    <property type="entry name" value="ANK_REP_REGION"/>
    <property type="match status" value="1"/>
</dbReference>
<dbReference type="PROSITE" id="PS50088">
    <property type="entry name" value="ANK_REPEAT"/>
    <property type="match status" value="2"/>
</dbReference>
<feature type="repeat" description="ANK" evidence="3">
    <location>
        <begin position="82"/>
        <end position="114"/>
    </location>
</feature>